<dbReference type="PIRSF" id="PIRSF012608">
    <property type="entry name" value="UCP012608"/>
    <property type="match status" value="1"/>
</dbReference>
<protein>
    <submittedName>
        <fullName evidence="1">DUF2332 family protein</fullName>
    </submittedName>
</protein>
<proteinExistence type="predicted"/>
<organism evidence="1 2">
    <name type="scientific">Sandaracinobacteroides saxicola</name>
    <dbReference type="NCBI Taxonomy" id="2759707"/>
    <lineage>
        <taxon>Bacteria</taxon>
        <taxon>Pseudomonadati</taxon>
        <taxon>Pseudomonadota</taxon>
        <taxon>Alphaproteobacteria</taxon>
        <taxon>Sphingomonadales</taxon>
        <taxon>Sphingosinicellaceae</taxon>
        <taxon>Sandaracinobacteroides</taxon>
    </lineage>
</organism>
<reference evidence="1 2" key="1">
    <citation type="submission" date="2020-07" db="EMBL/GenBank/DDBJ databases">
        <title>Complete genome sequence for Sandaracinobacter sp. M6.</title>
        <authorList>
            <person name="Tang Y."/>
            <person name="Liu Q."/>
            <person name="Guo Z."/>
            <person name="Lei P."/>
            <person name="Huang B."/>
        </authorList>
    </citation>
    <scope>NUCLEOTIDE SEQUENCE [LARGE SCALE GENOMIC DNA]</scope>
    <source>
        <strain evidence="1 2">M6</strain>
    </source>
</reference>
<dbReference type="EMBL" id="CP059851">
    <property type="protein sequence ID" value="QMW22833.1"/>
    <property type="molecule type" value="Genomic_DNA"/>
</dbReference>
<name>A0A7G5IHJ1_9SPHN</name>
<accession>A0A7G5IHJ1</accession>
<dbReference type="InterPro" id="IPR011200">
    <property type="entry name" value="UCP012608"/>
</dbReference>
<keyword evidence="2" id="KW-1185">Reference proteome</keyword>
<evidence type="ECO:0000313" key="1">
    <source>
        <dbReference type="EMBL" id="QMW22833.1"/>
    </source>
</evidence>
<dbReference type="AlphaFoldDB" id="A0A7G5IHJ1"/>
<dbReference type="Pfam" id="PF10094">
    <property type="entry name" value="DUF2332"/>
    <property type="match status" value="1"/>
</dbReference>
<dbReference type="RefSeq" id="WP_182296105.1">
    <property type="nucleotide sequence ID" value="NZ_CP059851.1"/>
</dbReference>
<dbReference type="Proteomes" id="UP000515292">
    <property type="component" value="Chromosome"/>
</dbReference>
<evidence type="ECO:0000313" key="2">
    <source>
        <dbReference type="Proteomes" id="UP000515292"/>
    </source>
</evidence>
<sequence>MTADSAFRTHARTQAGWCDALGSPFTALLCRLIADRLDPAGAMALRLDPLPNNHAADATVLRLTGALHAQVRQGRAPMLAALYPPAPLPDPQALWAALEPVLADPALLPWLDSAPQTNEVARSGVLMPGMMVVAAETGLPLRLFELGASAGLNLRLDHYRYRLGTLETGPADAPLLLAPVWQGADPPGATVRVVARAGVDLNPLDVGSADDARRMLAYVWPDQRERLARMEAAIAAARADPPPLTRGDAADFVEAKVAPEAGAATVVFHSIAFQYFPKNVQARIAAHMAAMGARASAQAPLAWLRFEFDAVDPDAVAAGQPPTLRLTLWPDGRERLLATVHPHGAMVHWH</sequence>
<gene>
    <name evidence="1" type="ORF">H3309_16295</name>
</gene>
<dbReference type="KEGG" id="sand:H3309_16295"/>